<protein>
    <submittedName>
        <fullName evidence="1">Uncharacterized protein</fullName>
    </submittedName>
</protein>
<sequence length="58" mass="5953">MLREVPGNAAARSPASVIDLPLKADCAASIAFFVSVAPAQAMVPRPFDGRSPKNASAN</sequence>
<proteinExistence type="predicted"/>
<name>A0ABZ3D339_9PROT</name>
<organism evidence="1 2">
    <name type="scientific">Nguyenibacter vanlangensis</name>
    <dbReference type="NCBI Taxonomy" id="1216886"/>
    <lineage>
        <taxon>Bacteria</taxon>
        <taxon>Pseudomonadati</taxon>
        <taxon>Pseudomonadota</taxon>
        <taxon>Alphaproteobacteria</taxon>
        <taxon>Acetobacterales</taxon>
        <taxon>Acetobacteraceae</taxon>
        <taxon>Nguyenibacter</taxon>
    </lineage>
</organism>
<accession>A0ABZ3D339</accession>
<dbReference type="Proteomes" id="UP001449795">
    <property type="component" value="Chromosome"/>
</dbReference>
<reference evidence="1 2" key="1">
    <citation type="submission" date="2024-04" db="EMBL/GenBank/DDBJ databases">
        <title>Complete genome sequence of Nguyenibacter vanlangesis HBCM-1154, a strain capable of nitrogen fixation, IAA production, and phosphorus solubilization isolated from sugarcane soil.</title>
        <authorList>
            <person name="MY HANH P."/>
        </authorList>
    </citation>
    <scope>NUCLEOTIDE SEQUENCE [LARGE SCALE GENOMIC DNA]</scope>
    <source>
        <strain evidence="1 2">HBCM 1154</strain>
    </source>
</reference>
<keyword evidence="2" id="KW-1185">Reference proteome</keyword>
<dbReference type="RefSeq" id="WP_342627979.1">
    <property type="nucleotide sequence ID" value="NZ_CP152276.1"/>
</dbReference>
<evidence type="ECO:0000313" key="2">
    <source>
        <dbReference type="Proteomes" id="UP001449795"/>
    </source>
</evidence>
<dbReference type="EMBL" id="CP152276">
    <property type="protein sequence ID" value="XAE42186.1"/>
    <property type="molecule type" value="Genomic_DNA"/>
</dbReference>
<evidence type="ECO:0000313" key="1">
    <source>
        <dbReference type="EMBL" id="XAE42186.1"/>
    </source>
</evidence>
<gene>
    <name evidence="1" type="ORF">AAC691_18235</name>
</gene>